<name>W9R572_9ROSA</name>
<proteinExistence type="predicted"/>
<dbReference type="EMBL" id="KE343690">
    <property type="protein sequence ID" value="EXB38324.1"/>
    <property type="molecule type" value="Genomic_DNA"/>
</dbReference>
<sequence>MGTDCSIYGQVTENEHLFFECRFANLLCYSSVLLLLKFRRECWGRKSILDRVEFVIKPPSEADFSKEGSFLFPSRGANEVAHGAVLQDNLKVLALYSKGAEEFKRNFDLGNTENGGRYFEQKDYLIFLISLLMLMQPVVQRQQQLGWSSGVVVGVRGELPSCALQRTSMAKLSGQQLCHVQCRDWLVGESGGACLMHGSAEPAVDKPLSRISFTLAAATKSNSSRTVCGDNEVDFAFCWNIKIMKSLEIMAKAIDG</sequence>
<reference evidence="2" key="1">
    <citation type="submission" date="2013-01" db="EMBL/GenBank/DDBJ databases">
        <title>Draft Genome Sequence of a Mulberry Tree, Morus notabilis C.K. Schneid.</title>
        <authorList>
            <person name="He N."/>
            <person name="Zhao S."/>
        </authorList>
    </citation>
    <scope>NUCLEOTIDE SEQUENCE</scope>
</reference>
<dbReference type="Proteomes" id="UP000030645">
    <property type="component" value="Unassembled WGS sequence"/>
</dbReference>
<dbReference type="AlphaFoldDB" id="W9R572"/>
<protein>
    <submittedName>
        <fullName evidence="1">Uncharacterized protein</fullName>
    </submittedName>
</protein>
<gene>
    <name evidence="1" type="ORF">L484_003188</name>
</gene>
<organism evidence="1 2">
    <name type="scientific">Morus notabilis</name>
    <dbReference type="NCBI Taxonomy" id="981085"/>
    <lineage>
        <taxon>Eukaryota</taxon>
        <taxon>Viridiplantae</taxon>
        <taxon>Streptophyta</taxon>
        <taxon>Embryophyta</taxon>
        <taxon>Tracheophyta</taxon>
        <taxon>Spermatophyta</taxon>
        <taxon>Magnoliopsida</taxon>
        <taxon>eudicotyledons</taxon>
        <taxon>Gunneridae</taxon>
        <taxon>Pentapetalae</taxon>
        <taxon>rosids</taxon>
        <taxon>fabids</taxon>
        <taxon>Rosales</taxon>
        <taxon>Moraceae</taxon>
        <taxon>Moreae</taxon>
        <taxon>Morus</taxon>
    </lineage>
</organism>
<keyword evidence="2" id="KW-1185">Reference proteome</keyword>
<evidence type="ECO:0000313" key="1">
    <source>
        <dbReference type="EMBL" id="EXB38324.1"/>
    </source>
</evidence>
<accession>W9R572</accession>
<evidence type="ECO:0000313" key="2">
    <source>
        <dbReference type="Proteomes" id="UP000030645"/>
    </source>
</evidence>